<dbReference type="SUPFAM" id="SSF52540">
    <property type="entry name" value="P-loop containing nucleoside triphosphate hydrolases"/>
    <property type="match status" value="1"/>
</dbReference>
<dbReference type="Gene3D" id="3.40.50.300">
    <property type="entry name" value="P-loop containing nucleotide triphosphate hydrolases"/>
    <property type="match status" value="2"/>
</dbReference>
<dbReference type="InterPro" id="IPR001650">
    <property type="entry name" value="Helicase_C-like"/>
</dbReference>
<dbReference type="AlphaFoldDB" id="A0A4R9GSF9"/>
<dbReference type="InterPro" id="IPR011545">
    <property type="entry name" value="DEAD/DEAH_box_helicase_dom"/>
</dbReference>
<proteinExistence type="predicted"/>
<evidence type="ECO:0000256" key="5">
    <source>
        <dbReference type="SAM" id="Coils"/>
    </source>
</evidence>
<keyword evidence="3 8" id="KW-0347">Helicase</keyword>
<dbReference type="GO" id="GO:0005524">
    <property type="term" value="F:ATP binding"/>
    <property type="evidence" value="ECO:0007669"/>
    <property type="project" value="UniProtKB-KW"/>
</dbReference>
<name>A0A4R9GSF9_9LEPT</name>
<sequence>MYNPQVEEKIKEIPKIEGIDLDRLPQELTKAFAEIVHFRRILATGQELDLDNISNRLESLMKLAYNLETAISIVPNRKNRDSVAFVSATAHFLILQFQNIENQGIRIDAPFRDDSISPGISAVLLFMIGNSPADAAEISTKLQSNKNIKPIHSVLLRYIKNLAQGKLNEILTQEEVLSFFSSDDSYYNSAADILWIKICLGLKELAARLLGKHGNKYSDYFQEVIELSKMDLDNNRVSIFAGPYHLAKLLKILENDLIERSVMNIPPPTGIDNSSWHKLILNIVSERPYLWENHYEAIINYSFLNMGVSGVLTFPTGAGKSTLSELKAAVALLLGKSVVYLVPTHSLEEQINDNMKRIFPEYSSDLIFEMDAEYTDIGLRELPKISVMTPERCLTLFGVNSELFRNVGLIIFDEFHLISGKADNLDRRNVDAMLCLLMFLSWYPQADYLLISAMVANGEEISHWISTITGRQCESFASSWKPTRQMQGCIVYEKKQIDELNSRLQSEKRNGKTQAPSSKLKEQLKIHPLIMFSLKNMWESKFFSDYYIADLFKGESLLSANKYWGLTPNKNIIAAFIGAQFVSLGLKTLIFVDNPKNAESTARQISTFIDNENNQNLLEEYSGLINKIETELGDRKYSFITNDGIIGIHHGSMLPAERTLVERLFKQKKGLSAIVATPTLAQGVNLPAEVVIIAGDERYNEDEKKVERKEPYEILNAAGRAGRAGMSAQGIVIVIPGKMATIDNLVLSSEWWNLKNEVFSKSDQCLVLYDPLEFILDSIQDLTSELTEEQRSIAHRLSFDVASSTNVEEIYKRSLSFFRAKTENRVAEFEKKIEIFSRRKKELESDDSYPLWNRKISSYTGLDSTLIANLSNQMQSYGLEKIFLLTVEEQINLFANWVVESGDEMNQLLYRADSTDFIYKLVDVKRENRNIENFKKGFYKSIQLTLMWINGDSLAKIEEAIHSKPDTHCTRARRFALKIIPDLSFILGIFSMIIKEIHLELDKDLLDIPLSIRTLASCVREGVDSVAKLAFKYLNKNLSRVSCHIEFSESNLELVDFSMISTFDGLLKAIENTSDI</sequence>
<evidence type="ECO:0000313" key="9">
    <source>
        <dbReference type="Proteomes" id="UP000297855"/>
    </source>
</evidence>
<keyword evidence="4" id="KW-0067">ATP-binding</keyword>
<dbReference type="InterPro" id="IPR014001">
    <property type="entry name" value="Helicase_ATP-bd"/>
</dbReference>
<protein>
    <submittedName>
        <fullName evidence="8">DEAD/DEAH box helicase</fullName>
    </submittedName>
</protein>
<accession>A0A4R9GSF9</accession>
<dbReference type="GO" id="GO:0016787">
    <property type="term" value="F:hydrolase activity"/>
    <property type="evidence" value="ECO:0007669"/>
    <property type="project" value="UniProtKB-KW"/>
</dbReference>
<evidence type="ECO:0000256" key="2">
    <source>
        <dbReference type="ARBA" id="ARBA00022801"/>
    </source>
</evidence>
<keyword evidence="2" id="KW-0378">Hydrolase</keyword>
<evidence type="ECO:0000259" key="6">
    <source>
        <dbReference type="PROSITE" id="PS51192"/>
    </source>
</evidence>
<dbReference type="OrthoDB" id="310363at2"/>
<dbReference type="PANTHER" id="PTHR47961">
    <property type="entry name" value="DNA POLYMERASE THETA, PUTATIVE (AFU_ORTHOLOGUE AFUA_1G05260)-RELATED"/>
    <property type="match status" value="1"/>
</dbReference>
<feature type="domain" description="Helicase C-terminal" evidence="7">
    <location>
        <begin position="576"/>
        <end position="767"/>
    </location>
</feature>
<keyword evidence="1" id="KW-0547">Nucleotide-binding</keyword>
<feature type="coiled-coil region" evidence="5">
    <location>
        <begin position="819"/>
        <end position="846"/>
    </location>
</feature>
<evidence type="ECO:0000256" key="1">
    <source>
        <dbReference type="ARBA" id="ARBA00022741"/>
    </source>
</evidence>
<dbReference type="Pfam" id="PF00271">
    <property type="entry name" value="Helicase_C"/>
    <property type="match status" value="1"/>
</dbReference>
<dbReference type="Pfam" id="PF00270">
    <property type="entry name" value="DEAD"/>
    <property type="match status" value="1"/>
</dbReference>
<gene>
    <name evidence="8" type="ORF">EHO61_06095</name>
</gene>
<evidence type="ECO:0000256" key="3">
    <source>
        <dbReference type="ARBA" id="ARBA00022806"/>
    </source>
</evidence>
<keyword evidence="9" id="KW-1185">Reference proteome</keyword>
<dbReference type="SMART" id="SM00487">
    <property type="entry name" value="DEXDc"/>
    <property type="match status" value="1"/>
</dbReference>
<reference evidence="8" key="1">
    <citation type="journal article" date="2019" name="PLoS Negl. Trop. Dis.">
        <title>Revisiting the worldwide diversity of Leptospira species in the environment.</title>
        <authorList>
            <person name="Vincent A.T."/>
            <person name="Schiettekatte O."/>
            <person name="Bourhy P."/>
            <person name="Veyrier F.J."/>
            <person name="Picardeau M."/>
        </authorList>
    </citation>
    <scope>NUCLEOTIDE SEQUENCE [LARGE SCALE GENOMIC DNA]</scope>
    <source>
        <strain evidence="8">SCS5</strain>
    </source>
</reference>
<dbReference type="InterPro" id="IPR050474">
    <property type="entry name" value="Hel308_SKI2-like"/>
</dbReference>
<dbReference type="Proteomes" id="UP000297855">
    <property type="component" value="Unassembled WGS sequence"/>
</dbReference>
<dbReference type="PROSITE" id="PS51192">
    <property type="entry name" value="HELICASE_ATP_BIND_1"/>
    <property type="match status" value="1"/>
</dbReference>
<dbReference type="PANTHER" id="PTHR47961:SF6">
    <property type="entry name" value="DNA-DIRECTED DNA POLYMERASE"/>
    <property type="match status" value="1"/>
</dbReference>
<evidence type="ECO:0000259" key="7">
    <source>
        <dbReference type="PROSITE" id="PS51194"/>
    </source>
</evidence>
<feature type="domain" description="Helicase ATP-binding" evidence="6">
    <location>
        <begin position="301"/>
        <end position="473"/>
    </location>
</feature>
<evidence type="ECO:0000256" key="4">
    <source>
        <dbReference type="ARBA" id="ARBA00022840"/>
    </source>
</evidence>
<dbReference type="InterPro" id="IPR027417">
    <property type="entry name" value="P-loop_NTPase"/>
</dbReference>
<dbReference type="SMART" id="SM00490">
    <property type="entry name" value="HELICc"/>
    <property type="match status" value="1"/>
</dbReference>
<dbReference type="RefSeq" id="WP_135812741.1">
    <property type="nucleotide sequence ID" value="NZ_RQEV01000007.1"/>
</dbReference>
<dbReference type="GO" id="GO:0004386">
    <property type="term" value="F:helicase activity"/>
    <property type="evidence" value="ECO:0007669"/>
    <property type="project" value="UniProtKB-KW"/>
</dbReference>
<organism evidence="8 9">
    <name type="scientific">Leptospira fluminis</name>
    <dbReference type="NCBI Taxonomy" id="2484979"/>
    <lineage>
        <taxon>Bacteria</taxon>
        <taxon>Pseudomonadati</taxon>
        <taxon>Spirochaetota</taxon>
        <taxon>Spirochaetia</taxon>
        <taxon>Leptospirales</taxon>
        <taxon>Leptospiraceae</taxon>
        <taxon>Leptospira</taxon>
    </lineage>
</organism>
<keyword evidence="5" id="KW-0175">Coiled coil</keyword>
<dbReference type="GO" id="GO:0003676">
    <property type="term" value="F:nucleic acid binding"/>
    <property type="evidence" value="ECO:0007669"/>
    <property type="project" value="InterPro"/>
</dbReference>
<dbReference type="EMBL" id="RQEV01000007">
    <property type="protein sequence ID" value="TGK20076.1"/>
    <property type="molecule type" value="Genomic_DNA"/>
</dbReference>
<dbReference type="PROSITE" id="PS51194">
    <property type="entry name" value="HELICASE_CTER"/>
    <property type="match status" value="1"/>
</dbReference>
<comment type="caution">
    <text evidence="8">The sequence shown here is derived from an EMBL/GenBank/DDBJ whole genome shotgun (WGS) entry which is preliminary data.</text>
</comment>
<evidence type="ECO:0000313" key="8">
    <source>
        <dbReference type="EMBL" id="TGK20076.1"/>
    </source>
</evidence>